<feature type="transmembrane region" description="Helical" evidence="1">
    <location>
        <begin position="262"/>
        <end position="281"/>
    </location>
</feature>
<dbReference type="PANTHER" id="PTHR23028">
    <property type="entry name" value="ACETYLTRANSFERASE"/>
    <property type="match status" value="1"/>
</dbReference>
<feature type="transmembrane region" description="Helical" evidence="1">
    <location>
        <begin position="328"/>
        <end position="344"/>
    </location>
</feature>
<feature type="transmembrane region" description="Helical" evidence="1">
    <location>
        <begin position="287"/>
        <end position="307"/>
    </location>
</feature>
<organism evidence="3 4">
    <name type="scientific">Phocaeicola dorei</name>
    <dbReference type="NCBI Taxonomy" id="357276"/>
    <lineage>
        <taxon>Bacteria</taxon>
        <taxon>Pseudomonadati</taxon>
        <taxon>Bacteroidota</taxon>
        <taxon>Bacteroidia</taxon>
        <taxon>Bacteroidales</taxon>
        <taxon>Bacteroidaceae</taxon>
        <taxon>Phocaeicola</taxon>
    </lineage>
</organism>
<gene>
    <name evidence="3" type="ORF">E1I98_03105</name>
</gene>
<dbReference type="AlphaFoldDB" id="A0A4R4GHM1"/>
<evidence type="ECO:0000313" key="3">
    <source>
        <dbReference type="EMBL" id="TDA75417.1"/>
    </source>
</evidence>
<feature type="transmembrane region" description="Helical" evidence="1">
    <location>
        <begin position="107"/>
        <end position="125"/>
    </location>
</feature>
<dbReference type="EMBL" id="SLTU01000001">
    <property type="protein sequence ID" value="TDA75417.1"/>
    <property type="molecule type" value="Genomic_DNA"/>
</dbReference>
<keyword evidence="3" id="KW-0808">Transferase</keyword>
<accession>A0A4R4GHM1</accession>
<dbReference type="GO" id="GO:0016020">
    <property type="term" value="C:membrane"/>
    <property type="evidence" value="ECO:0007669"/>
    <property type="project" value="TreeGrafter"/>
</dbReference>
<dbReference type="GO" id="GO:0000271">
    <property type="term" value="P:polysaccharide biosynthetic process"/>
    <property type="evidence" value="ECO:0007669"/>
    <property type="project" value="TreeGrafter"/>
</dbReference>
<sequence>MRILRSWSAKWAIVLRSDCLRESPDSLNGISRTKIRSNKNINKMTDYLLTALIPMALFFVVLYGSKEAENQNGFMSREYTTIMKAVCCIIVILVHIPAAYTNRLQDAMGSFAYVCVTLFFLMSAYGMSLSKERRRNYMQHFWRNRLAALLIPQLLINICSTIWVYINTQKEYASLFHINNYVVVLLGYCFWFWLVYQGRRWYGHRIANTLLVGGVIISSLGSYFFMEKDANYWCYERWGLVWGVLLYLFLPEIKKRVCPSKNRILLFGVLSLVLGVAYLYFKTVFFWGEYLLKVVLGVVLITLLFILSSKRTLGNRVADYLGDISYEVYLSHGFVMGVIEWFHPELSSGVFILSTVIITICFSAAVHTVGKVLVKWCRA</sequence>
<feature type="transmembrane region" description="Helical" evidence="1">
    <location>
        <begin position="85"/>
        <end position="101"/>
    </location>
</feature>
<comment type="caution">
    <text evidence="3">The sequence shown here is derived from an EMBL/GenBank/DDBJ whole genome shotgun (WGS) entry which is preliminary data.</text>
</comment>
<feature type="transmembrane region" description="Helical" evidence="1">
    <location>
        <begin position="47"/>
        <end position="64"/>
    </location>
</feature>
<keyword evidence="3" id="KW-0012">Acyltransferase</keyword>
<feature type="transmembrane region" description="Helical" evidence="1">
    <location>
        <begin position="178"/>
        <end position="196"/>
    </location>
</feature>
<evidence type="ECO:0000259" key="2">
    <source>
        <dbReference type="Pfam" id="PF01757"/>
    </source>
</evidence>
<dbReference type="PANTHER" id="PTHR23028:SF53">
    <property type="entry name" value="ACYL_TRANSF_3 DOMAIN-CONTAINING PROTEIN"/>
    <property type="match status" value="1"/>
</dbReference>
<proteinExistence type="predicted"/>
<name>A0A4R4GHM1_9BACT</name>
<evidence type="ECO:0000256" key="1">
    <source>
        <dbReference type="SAM" id="Phobius"/>
    </source>
</evidence>
<feature type="transmembrane region" description="Helical" evidence="1">
    <location>
        <begin position="208"/>
        <end position="226"/>
    </location>
</feature>
<dbReference type="InterPro" id="IPR050879">
    <property type="entry name" value="Acyltransferase_3"/>
</dbReference>
<dbReference type="GO" id="GO:0016747">
    <property type="term" value="F:acyltransferase activity, transferring groups other than amino-acyl groups"/>
    <property type="evidence" value="ECO:0007669"/>
    <property type="project" value="InterPro"/>
</dbReference>
<protein>
    <submittedName>
        <fullName evidence="3">Acyltransferase</fullName>
    </submittedName>
</protein>
<dbReference type="Proteomes" id="UP000294527">
    <property type="component" value="Unassembled WGS sequence"/>
</dbReference>
<feature type="transmembrane region" description="Helical" evidence="1">
    <location>
        <begin position="350"/>
        <end position="374"/>
    </location>
</feature>
<feature type="domain" description="Acyltransferase 3" evidence="2">
    <location>
        <begin position="82"/>
        <end position="365"/>
    </location>
</feature>
<keyword evidence="1" id="KW-0812">Transmembrane</keyword>
<evidence type="ECO:0000313" key="4">
    <source>
        <dbReference type="Proteomes" id="UP000294527"/>
    </source>
</evidence>
<feature type="transmembrane region" description="Helical" evidence="1">
    <location>
        <begin position="146"/>
        <end position="166"/>
    </location>
</feature>
<dbReference type="Pfam" id="PF01757">
    <property type="entry name" value="Acyl_transf_3"/>
    <property type="match status" value="1"/>
</dbReference>
<dbReference type="InterPro" id="IPR002656">
    <property type="entry name" value="Acyl_transf_3_dom"/>
</dbReference>
<keyword evidence="1" id="KW-1133">Transmembrane helix</keyword>
<reference evidence="3 4" key="1">
    <citation type="journal article" date="2019" name="Nat. Microbiol.">
        <title>Genomic variation and strain-specific functional adaptation in the human gut microbiome during early life.</title>
        <authorList>
            <person name="Vatanen T."/>
            <person name="Plichta D.R."/>
            <person name="Somani J."/>
            <person name="Munch P.C."/>
            <person name="Arthur T.D."/>
            <person name="Hall A.B."/>
            <person name="Rudolf S."/>
            <person name="Oakeley E.J."/>
            <person name="Ke X."/>
            <person name="Young R.A."/>
            <person name="Haiser H.J."/>
            <person name="Kolde R."/>
            <person name="Yassour M."/>
            <person name="Luopajarvi K."/>
            <person name="Siljander H."/>
            <person name="Virtanen S.M."/>
            <person name="Ilonen J."/>
            <person name="Uibo R."/>
            <person name="Tillmann V."/>
            <person name="Mokurov S."/>
            <person name="Dorshakova N."/>
            <person name="Porter J.A."/>
            <person name="McHardy A.C."/>
            <person name="Lahdesmaki H."/>
            <person name="Vlamakis H."/>
            <person name="Huttenhower C."/>
            <person name="Knip M."/>
            <person name="Xavier R.J."/>
        </authorList>
    </citation>
    <scope>NUCLEOTIDE SEQUENCE [LARGE SCALE GENOMIC DNA]</scope>
    <source>
        <strain evidence="3 4">RJX1047</strain>
    </source>
</reference>
<keyword evidence="1" id="KW-0472">Membrane</keyword>